<feature type="compositionally biased region" description="Basic and acidic residues" evidence="1">
    <location>
        <begin position="36"/>
        <end position="45"/>
    </location>
</feature>
<dbReference type="RefSeq" id="WP_116565586.1">
    <property type="nucleotide sequence ID" value="NZ_QDKP01000017.1"/>
</dbReference>
<feature type="region of interest" description="Disordered" evidence="1">
    <location>
        <begin position="68"/>
        <end position="140"/>
    </location>
</feature>
<organism evidence="2 3">
    <name type="scientific">Caulobacter radicis</name>
    <dbReference type="NCBI Taxonomy" id="2172650"/>
    <lineage>
        <taxon>Bacteria</taxon>
        <taxon>Pseudomonadati</taxon>
        <taxon>Pseudomonadota</taxon>
        <taxon>Alphaproteobacteria</taxon>
        <taxon>Caulobacterales</taxon>
        <taxon>Caulobacteraceae</taxon>
        <taxon>Caulobacter</taxon>
    </lineage>
</organism>
<evidence type="ECO:0000313" key="3">
    <source>
        <dbReference type="Proteomes" id="UP000244913"/>
    </source>
</evidence>
<feature type="compositionally biased region" description="Polar residues" evidence="1">
    <location>
        <begin position="71"/>
        <end position="80"/>
    </location>
</feature>
<reference evidence="2 3" key="1">
    <citation type="submission" date="2018-04" db="EMBL/GenBank/DDBJ databases">
        <title>The genome sequence of Caulobacter sp. 736.</title>
        <authorList>
            <person name="Gao J."/>
            <person name="Sun J."/>
        </authorList>
    </citation>
    <scope>NUCLEOTIDE SEQUENCE [LARGE SCALE GENOMIC DNA]</scope>
    <source>
        <strain evidence="2 3">736</strain>
    </source>
</reference>
<keyword evidence="3" id="KW-1185">Reference proteome</keyword>
<protein>
    <submittedName>
        <fullName evidence="2">Uncharacterized protein</fullName>
    </submittedName>
</protein>
<gene>
    <name evidence="2" type="ORF">DDF65_06245</name>
</gene>
<dbReference type="EMBL" id="QDKP01000017">
    <property type="protein sequence ID" value="PVM86020.1"/>
    <property type="molecule type" value="Genomic_DNA"/>
</dbReference>
<dbReference type="AlphaFoldDB" id="A0A2T9JQM6"/>
<evidence type="ECO:0000256" key="1">
    <source>
        <dbReference type="SAM" id="MobiDB-lite"/>
    </source>
</evidence>
<feature type="compositionally biased region" description="Low complexity" evidence="1">
    <location>
        <begin position="122"/>
        <end position="138"/>
    </location>
</feature>
<proteinExistence type="predicted"/>
<dbReference type="Proteomes" id="UP000244913">
    <property type="component" value="Unassembled WGS sequence"/>
</dbReference>
<name>A0A2T9JQM6_9CAUL</name>
<evidence type="ECO:0000313" key="2">
    <source>
        <dbReference type="EMBL" id="PVM86020.1"/>
    </source>
</evidence>
<accession>A0A2T9JQM6</accession>
<feature type="region of interest" description="Disordered" evidence="1">
    <location>
        <begin position="33"/>
        <end position="53"/>
    </location>
</feature>
<feature type="compositionally biased region" description="Basic and acidic residues" evidence="1">
    <location>
        <begin position="87"/>
        <end position="116"/>
    </location>
</feature>
<comment type="caution">
    <text evidence="2">The sequence shown here is derived from an EMBL/GenBank/DDBJ whole genome shotgun (WGS) entry which is preliminary data.</text>
</comment>
<sequence length="230" mass="23761">MLAMFGQAGGDLPMAGGGETVGPVEPYVAIELSGRAGEEQPDPAREQSAQIAQLLTRLRQADPEIAIPVTQAAQPRSSARSLFEAVEASRTRQSRGDQQGEGRGKGQDDRGGEGAGRETGQAAARPAAGPRSASPTKGKGAGGGGLFGFVEPCWKQLPGRSTVPVQLEVTLDHRGLMAAPPRIVRPESGPPGEARLVAEARAIAALSACLPYTGSQALTRQAHRVDFPAA</sequence>